<evidence type="ECO:0000256" key="4">
    <source>
        <dbReference type="ARBA" id="ARBA00023242"/>
    </source>
</evidence>
<comment type="subcellular location">
    <subcellularLocation>
        <location evidence="1">Nucleus</location>
    </subcellularLocation>
</comment>
<reference evidence="7" key="1">
    <citation type="submission" date="2021-06" db="EMBL/GenBank/DDBJ databases">
        <authorList>
            <consortium name="DOE Joint Genome Institute"/>
            <person name="Mondo S.J."/>
            <person name="Amses K.R."/>
            <person name="Simmons D.R."/>
            <person name="Longcore J.E."/>
            <person name="Seto K."/>
            <person name="Alves G.H."/>
            <person name="Bonds A.E."/>
            <person name="Quandt C.A."/>
            <person name="Davis W.J."/>
            <person name="Chang Y."/>
            <person name="Letcher P.M."/>
            <person name="Powell M.J."/>
            <person name="Kuo A."/>
            <person name="Labutti K."/>
            <person name="Pangilinan J."/>
            <person name="Andreopoulos W."/>
            <person name="Tritt A."/>
            <person name="Riley R."/>
            <person name="Hundley H."/>
            <person name="Johnson J."/>
            <person name="Lipzen A."/>
            <person name="Barry K."/>
            <person name="Berbee M.L."/>
            <person name="Buchler N.E."/>
            <person name="Grigoriev I.V."/>
            <person name="Spatafora J.W."/>
            <person name="Stajich J.E."/>
            <person name="James T.Y."/>
        </authorList>
    </citation>
    <scope>NUCLEOTIDE SEQUENCE</scope>
    <source>
        <strain evidence="7">AG</strain>
    </source>
</reference>
<organism evidence="7 8">
    <name type="scientific">Umbelopsis ramanniana AG</name>
    <dbReference type="NCBI Taxonomy" id="1314678"/>
    <lineage>
        <taxon>Eukaryota</taxon>
        <taxon>Fungi</taxon>
        <taxon>Fungi incertae sedis</taxon>
        <taxon>Mucoromycota</taxon>
        <taxon>Mucoromycotina</taxon>
        <taxon>Umbelopsidomycetes</taxon>
        <taxon>Umbelopsidales</taxon>
        <taxon>Umbelopsidaceae</taxon>
        <taxon>Umbelopsis</taxon>
    </lineage>
</organism>
<dbReference type="GO" id="GO:0043565">
    <property type="term" value="F:sequence-specific DNA binding"/>
    <property type="evidence" value="ECO:0007669"/>
    <property type="project" value="InterPro"/>
</dbReference>
<dbReference type="Pfam" id="PF00447">
    <property type="entry name" value="HSF_DNA-bind"/>
    <property type="match status" value="1"/>
</dbReference>
<dbReference type="SUPFAM" id="SSF46785">
    <property type="entry name" value="Winged helix' DNA-binding domain"/>
    <property type="match status" value="1"/>
</dbReference>
<dbReference type="PANTHER" id="PTHR10015:SF427">
    <property type="entry name" value="HEAT SHOCK FACTOR PROTEIN"/>
    <property type="match status" value="1"/>
</dbReference>
<name>A0AAD5EFA5_UMBRA</name>
<evidence type="ECO:0000256" key="5">
    <source>
        <dbReference type="RuleBase" id="RU004020"/>
    </source>
</evidence>
<evidence type="ECO:0000313" key="7">
    <source>
        <dbReference type="EMBL" id="KAI8582139.1"/>
    </source>
</evidence>
<keyword evidence="3" id="KW-0238">DNA-binding</keyword>
<keyword evidence="4" id="KW-0539">Nucleus</keyword>
<evidence type="ECO:0000256" key="1">
    <source>
        <dbReference type="ARBA" id="ARBA00004123"/>
    </source>
</evidence>
<dbReference type="GO" id="GO:0005634">
    <property type="term" value="C:nucleus"/>
    <property type="evidence" value="ECO:0007669"/>
    <property type="project" value="UniProtKB-SubCell"/>
</dbReference>
<dbReference type="Proteomes" id="UP001206595">
    <property type="component" value="Unassembled WGS sequence"/>
</dbReference>
<accession>A0AAD5EFA5</accession>
<comment type="caution">
    <text evidence="7">The sequence shown here is derived from an EMBL/GenBank/DDBJ whole genome shotgun (WGS) entry which is preliminary data.</text>
</comment>
<dbReference type="AlphaFoldDB" id="A0AAD5EFA5"/>
<dbReference type="InterPro" id="IPR036390">
    <property type="entry name" value="WH_DNA-bd_sf"/>
</dbReference>
<reference evidence="7" key="2">
    <citation type="journal article" date="2022" name="Proc. Natl. Acad. Sci. U.S.A.">
        <title>Diploid-dominant life cycles characterize the early evolution of Fungi.</title>
        <authorList>
            <person name="Amses K.R."/>
            <person name="Simmons D.R."/>
            <person name="Longcore J.E."/>
            <person name="Mondo S.J."/>
            <person name="Seto K."/>
            <person name="Jeronimo G.H."/>
            <person name="Bonds A.E."/>
            <person name="Quandt C.A."/>
            <person name="Davis W.J."/>
            <person name="Chang Y."/>
            <person name="Federici B.A."/>
            <person name="Kuo A."/>
            <person name="LaButti K."/>
            <person name="Pangilinan J."/>
            <person name="Andreopoulos W."/>
            <person name="Tritt A."/>
            <person name="Riley R."/>
            <person name="Hundley H."/>
            <person name="Johnson J."/>
            <person name="Lipzen A."/>
            <person name="Barry K."/>
            <person name="Lang B.F."/>
            <person name="Cuomo C.A."/>
            <person name="Buchler N.E."/>
            <person name="Grigoriev I.V."/>
            <person name="Spatafora J.W."/>
            <person name="Stajich J.E."/>
            <person name="James T.Y."/>
        </authorList>
    </citation>
    <scope>NUCLEOTIDE SEQUENCE</scope>
    <source>
        <strain evidence="7">AG</strain>
    </source>
</reference>
<keyword evidence="8" id="KW-1185">Reference proteome</keyword>
<evidence type="ECO:0000259" key="6">
    <source>
        <dbReference type="SMART" id="SM00415"/>
    </source>
</evidence>
<gene>
    <name evidence="7" type="ORF">K450DRAFT_229209</name>
</gene>
<dbReference type="RefSeq" id="XP_051447143.1">
    <property type="nucleotide sequence ID" value="XM_051587051.1"/>
</dbReference>
<evidence type="ECO:0000256" key="3">
    <source>
        <dbReference type="ARBA" id="ARBA00023125"/>
    </source>
</evidence>
<proteinExistence type="inferred from homology"/>
<dbReference type="PANTHER" id="PTHR10015">
    <property type="entry name" value="HEAT SHOCK TRANSCRIPTION FACTOR"/>
    <property type="match status" value="1"/>
</dbReference>
<dbReference type="Gene3D" id="1.10.10.10">
    <property type="entry name" value="Winged helix-like DNA-binding domain superfamily/Winged helix DNA-binding domain"/>
    <property type="match status" value="1"/>
</dbReference>
<evidence type="ECO:0000313" key="8">
    <source>
        <dbReference type="Proteomes" id="UP001206595"/>
    </source>
</evidence>
<feature type="domain" description="HSF-type DNA-binding" evidence="6">
    <location>
        <begin position="131"/>
        <end position="192"/>
    </location>
</feature>
<dbReference type="InterPro" id="IPR000232">
    <property type="entry name" value="HSF_DNA-bd"/>
</dbReference>
<dbReference type="InterPro" id="IPR036388">
    <property type="entry name" value="WH-like_DNA-bd_sf"/>
</dbReference>
<dbReference type="GO" id="GO:0003700">
    <property type="term" value="F:DNA-binding transcription factor activity"/>
    <property type="evidence" value="ECO:0007669"/>
    <property type="project" value="InterPro"/>
</dbReference>
<sequence length="192" mass="21828">MEQRATSGPFSSALYSTLPIPVSLDAKEFISPPLTNEFTSPPLTEKSIPLSLPNEFISPSLTNDFISPSLTNDSVSSFLANDFTSPSLFLPNLSPVQFTSDDLELDLHYNEVPYKSEKTDKIPSLRPPNDYNVNFVRRLYDMVTDSRFQHLISWSLDGSSFLVKNTPTFAQMVLPAYFRNTRLNDFRRQLYK</sequence>
<dbReference type="EMBL" id="MU620902">
    <property type="protein sequence ID" value="KAI8582139.1"/>
    <property type="molecule type" value="Genomic_DNA"/>
</dbReference>
<dbReference type="SMART" id="SM00415">
    <property type="entry name" value="HSF"/>
    <property type="match status" value="1"/>
</dbReference>
<comment type="similarity">
    <text evidence="2 5">Belongs to the HSF family.</text>
</comment>
<protein>
    <recommendedName>
        <fullName evidence="6">HSF-type DNA-binding domain-containing protein</fullName>
    </recommendedName>
</protein>
<dbReference type="GeneID" id="75912398"/>
<evidence type="ECO:0000256" key="2">
    <source>
        <dbReference type="ARBA" id="ARBA00006403"/>
    </source>
</evidence>